<feature type="domain" description="DUF7507" evidence="2">
    <location>
        <begin position="840"/>
        <end position="916"/>
    </location>
</feature>
<feature type="domain" description="DUF7507" evidence="2">
    <location>
        <begin position="724"/>
        <end position="813"/>
    </location>
</feature>
<gene>
    <name evidence="3" type="ORF">SAMN04489732_1199</name>
</gene>
<organism evidence="3 4">
    <name type="scientific">Amycolatopsis saalfeldensis</name>
    <dbReference type="NCBI Taxonomy" id="394193"/>
    <lineage>
        <taxon>Bacteria</taxon>
        <taxon>Bacillati</taxon>
        <taxon>Actinomycetota</taxon>
        <taxon>Actinomycetes</taxon>
        <taxon>Pseudonocardiales</taxon>
        <taxon>Pseudonocardiaceae</taxon>
        <taxon>Amycolatopsis</taxon>
    </lineage>
</organism>
<dbReference type="NCBIfam" id="TIGR01451">
    <property type="entry name" value="B_ant_repeat"/>
    <property type="match status" value="8"/>
</dbReference>
<feature type="domain" description="DUF7507" evidence="2">
    <location>
        <begin position="1226"/>
        <end position="1313"/>
    </location>
</feature>
<feature type="domain" description="DUF7507" evidence="2">
    <location>
        <begin position="927"/>
        <end position="1017"/>
    </location>
</feature>
<evidence type="ECO:0000313" key="4">
    <source>
        <dbReference type="Proteomes" id="UP000198582"/>
    </source>
</evidence>
<dbReference type="InterPro" id="IPR051172">
    <property type="entry name" value="Chlamydia_OmcB"/>
</dbReference>
<feature type="domain" description="DUF11" evidence="1">
    <location>
        <begin position="1130"/>
        <end position="1217"/>
    </location>
</feature>
<dbReference type="STRING" id="394193.SAMN04489732_1199"/>
<evidence type="ECO:0000259" key="1">
    <source>
        <dbReference type="Pfam" id="PF01345"/>
    </source>
</evidence>
<keyword evidence="4" id="KW-1185">Reference proteome</keyword>
<feature type="domain" description="DUF7507" evidence="2">
    <location>
        <begin position="623"/>
        <end position="706"/>
    </location>
</feature>
<dbReference type="InterPro" id="IPR055354">
    <property type="entry name" value="DUF7507"/>
</dbReference>
<feature type="domain" description="DUF7507" evidence="2">
    <location>
        <begin position="522"/>
        <end position="612"/>
    </location>
</feature>
<dbReference type="Pfam" id="PF01345">
    <property type="entry name" value="DUF11"/>
    <property type="match status" value="1"/>
</dbReference>
<dbReference type="GO" id="GO:0005975">
    <property type="term" value="P:carbohydrate metabolic process"/>
    <property type="evidence" value="ECO:0007669"/>
    <property type="project" value="UniProtKB-ARBA"/>
</dbReference>
<dbReference type="PANTHER" id="PTHR34819:SF3">
    <property type="entry name" value="CELL SURFACE PROTEIN"/>
    <property type="match status" value="1"/>
</dbReference>
<dbReference type="EMBL" id="FOEF01000019">
    <property type="protein sequence ID" value="SEP52127.1"/>
    <property type="molecule type" value="Genomic_DNA"/>
</dbReference>
<accession>A0A1H8YJ02</accession>
<evidence type="ECO:0000259" key="2">
    <source>
        <dbReference type="Pfam" id="PF24346"/>
    </source>
</evidence>
<dbReference type="InterPro" id="IPR001434">
    <property type="entry name" value="OmcB-like_DUF11"/>
</dbReference>
<dbReference type="InterPro" id="IPR047589">
    <property type="entry name" value="DUF11_rpt"/>
</dbReference>
<name>A0A1H8YJ02_9PSEU</name>
<evidence type="ECO:0000313" key="3">
    <source>
        <dbReference type="EMBL" id="SEP52127.1"/>
    </source>
</evidence>
<feature type="domain" description="DUF7507" evidence="2">
    <location>
        <begin position="1030"/>
        <end position="1117"/>
    </location>
</feature>
<dbReference type="Pfam" id="PF24346">
    <property type="entry name" value="DUF7507"/>
    <property type="match status" value="8"/>
</dbReference>
<feature type="domain" description="DUF7507" evidence="2">
    <location>
        <begin position="1324"/>
        <end position="1414"/>
    </location>
</feature>
<dbReference type="Gene3D" id="2.60.40.10">
    <property type="entry name" value="Immunoglobulins"/>
    <property type="match status" value="4"/>
</dbReference>
<dbReference type="PANTHER" id="PTHR34819">
    <property type="entry name" value="LARGE CYSTEINE-RICH PERIPLASMIC PROTEIN OMCB"/>
    <property type="match status" value="1"/>
</dbReference>
<reference evidence="3 4" key="1">
    <citation type="submission" date="2016-10" db="EMBL/GenBank/DDBJ databases">
        <authorList>
            <person name="de Groot N.N."/>
        </authorList>
    </citation>
    <scope>NUCLEOTIDE SEQUENCE [LARGE SCALE GENOMIC DNA]</scope>
    <source>
        <strain evidence="3 4">DSM 44993</strain>
    </source>
</reference>
<dbReference type="InterPro" id="IPR013783">
    <property type="entry name" value="Ig-like_fold"/>
</dbReference>
<sequence>MLGLMVTMLAPVAHADDVKDFRQNSHQVVYGDFLYAGNSVVECAPGDAVCAKTAARTEKKPAAGFALRWSDVDKDPTTFDSSAASVTIPPGAKVTFARLSWGGSLGSDCSRPPGKADGQAVRFTVGGGKAVDVGPGSYSGDPQSYSAYADVTGQFATAPTGAPLELTTGNVWTAVGRGCSGGWSVAIVFAYPDRDPQYAPDKRAVFVYDGHARGTVNTTATISGFRAASADAHIGVTAFGGDWGTAGDRFLINGKPVAEPATGATDNFFIAAADNSTRPDAKNNFGVDAKAFNSDAVPSGATSVKLGFSGTGFLAQGLVFSVPVPDLRVVNHASPARVHAGDRVTFTVGVTNPNDTAADGVAVADDRFPACAKKIGTLAAGATTGYQCTVTAPGDDFTSTAVVTGTSTLGDALDGSSTSRVDVIHPAIGLKHQVDKPAYRAGDQVTSTVTATNAGDVPLHDVAVTGACARTVGTLAPGQSTTGTCAAKAPVPDGVTTADVAGTDPLGQVVTATAGAKVPVIAPAVKVTKTVDQAVVHAGEPVTFTVEVTNTGDSPLDPVTVSDDTTTSCSRTFGALAAGASQRYTCTANPSLTSTNTVTASGTDLSGQTVTSTAATTVTVIHPQLTITKTAAPALVRAGDQVTFTITVTNVGDVPLDDVAVVDDRTPGCVRTFGTLAPQGKQTYGCTMLAPADDFTDTAVATGKDQLGRVLKVAADAPVDVVHPAVAVAVAVAPSVVREGDSVTFTVTVSNTGDVPLHDVSAADDQLPDCARSLGTIAPQGKQVYSCTTVAGSGGLTNTVVATGTDPTARPVTGSANAAFSVVHPALTLAADVPGGPFREHDTVPFQLTVKNTGDVPLTDVHVADALVADCARPHDGALAAGATWTFACAGTAPADDFTNSATVAGTPPVGAPVTAGDEAAVDVIHPAVAITQSAAPTAVRAGQPVTFTVVVTNTGDSDLHEVTVDDPAAPECVKRLGVVAAQAKQTYTCTHAAGDDFTSSTRVTGTDATNRLVTAAADAHVDVVHPAVAVASVVAPPAVREGDSVTFTITVSNTGDVPLTRVSVVDSRTPSCGRDFAGLAPGAVEKYSCDTKAGADGYTNTAVVTAADPLGGTVTASADATFTVVHPGLSLTKTVHGGPFRAGDPVTFTLTVTNTGDSPVTAVKVTDPACAKTFDTLAAGAKQAYDCTTPAPADDTITTATATGTASSGPPLTATADAKIDVIHPAVTIKPAAAPTVVRAGDDVTFTVVVTNTGDVPLTKLSVTDPGCAKSIDILDVSAAETYQCKIKATPDDFTNTASVTGTDPTNRAVTASGSAAVDVIHPEIAIMADAEPYEVRQGDTVTFSVLVKNVGDVPLALVSVVDDQIPPCAHQVPSLAPDAEETYSCTTVAGATGLTNTVKVTGTDPTERPVDASAQASFVVKQPGFTISRRTDGGPFRAGDSVPFEVTVTNTGDSALRDVVVTDPGAPECARTFVNLPVNGIQRYSCTVAAAGVTDVVRGTATPVVSLRSSAARPVTASAETPIDVVRPAVRVERDYLRQPIRPGDPVTYFTTVRNSGDAPLREVTVRDPSADCAFTLASLAAGATAVRDCTVPARVDGTTVTTVTGVDPAGRTVASDTATTLDVTGPGLTVTATGPAKPVLPGQPAHVTAVVTNTGDVPLHAVVITGDRACAAAPLDLAPGAASPPLSCSTSTFTAVGTTDAGARVSAQGQAEPRVGRPRLQLIERAEPTARPGDVVTFSVEAVNTGDVALAAPGYRLEPGERREWTRTAQAPAGGVLTDDVAATLEADTETPVALTVRAAATVRVVPPGGEQHVAPKAFPETDPDLPTYGLAGLGLLGAGALLLRITRRP</sequence>
<proteinExistence type="predicted"/>
<protein>
    <submittedName>
        <fullName evidence="3">Conserved repeat domain-containing protein</fullName>
    </submittedName>
</protein>
<dbReference type="Proteomes" id="UP000198582">
    <property type="component" value="Unassembled WGS sequence"/>
</dbReference>